<keyword evidence="3" id="KW-0378">Hydrolase</keyword>
<dbReference type="InterPro" id="IPR050114">
    <property type="entry name" value="UPF0173_UPF0282_UlaG_hydrolase"/>
</dbReference>
<keyword evidence="4" id="KW-1185">Reference proteome</keyword>
<feature type="domain" description="Metallo-beta-lactamase" evidence="2">
    <location>
        <begin position="5"/>
        <end position="228"/>
    </location>
</feature>
<dbReference type="InterPro" id="IPR036866">
    <property type="entry name" value="RibonucZ/Hydroxyglut_hydro"/>
</dbReference>
<dbReference type="Pfam" id="PF12706">
    <property type="entry name" value="Lactamase_B_2"/>
    <property type="match status" value="1"/>
</dbReference>
<evidence type="ECO:0000259" key="2">
    <source>
        <dbReference type="SMART" id="SM00849"/>
    </source>
</evidence>
<sequence>MTWFGISNYHYQIGDVGVLIDGAVSLRPVLGKQTTNEQLVDKVHESLTKRGTINVMLVGHHHFDHSLDTPYWAKKTGAKVYAPAEACMEAAAGGVPVEQCVPIHGGEVIKLSPHVTVRVVRWNHSISSGCKLTANQDFKTYGFLFTVQTPEKQLAWYMSDSGAGSELLKEYVDDGVNRGAPAVNLMKAVRDAGLTGFDIWQGGPETRVVSQARIVIPQFQPKYVMPHHFGFRGGYDFLGGLHYTYKSGPKLEELLRSFNIPQVVPDNYLDAWVYDKDGLRPVENADAKAVVGLPSSGPGPKPQGVNPRQDEMECPGD</sequence>
<accession>A0A5N7MTX7</accession>
<comment type="caution">
    <text evidence="3">The sequence shown here is derived from an EMBL/GenBank/DDBJ whole genome shotgun (WGS) entry which is preliminary data.</text>
</comment>
<reference evidence="3 4" key="1">
    <citation type="journal article" date="2019" name="Syst. Appl. Microbiol.">
        <title>Microvirga tunisiensis sp. nov., a root nodule symbiotic bacterium isolated from Lupinus micranthus and L. luteus grown in Northern Tunisia.</title>
        <authorList>
            <person name="Msaddak A."/>
            <person name="Rejili M."/>
            <person name="Duran D."/>
            <person name="Mars M."/>
            <person name="Palacios J.M."/>
            <person name="Ruiz-Argueso T."/>
            <person name="Rey L."/>
            <person name="Imperial J."/>
        </authorList>
    </citation>
    <scope>NUCLEOTIDE SEQUENCE [LARGE SCALE GENOMIC DNA]</scope>
    <source>
        <strain evidence="3 4">Lmie10</strain>
    </source>
</reference>
<gene>
    <name evidence="3" type="ORF">FS320_33865</name>
</gene>
<evidence type="ECO:0000256" key="1">
    <source>
        <dbReference type="SAM" id="MobiDB-lite"/>
    </source>
</evidence>
<dbReference type="OrthoDB" id="9805728at2"/>
<dbReference type="InterPro" id="IPR001279">
    <property type="entry name" value="Metallo-B-lactamas"/>
</dbReference>
<dbReference type="Gene3D" id="3.60.15.10">
    <property type="entry name" value="Ribonuclease Z/Hydroxyacylglutathione hydrolase-like"/>
    <property type="match status" value="1"/>
</dbReference>
<dbReference type="SMART" id="SM00849">
    <property type="entry name" value="Lactamase_B"/>
    <property type="match status" value="1"/>
</dbReference>
<feature type="region of interest" description="Disordered" evidence="1">
    <location>
        <begin position="287"/>
        <end position="317"/>
    </location>
</feature>
<dbReference type="EMBL" id="VOSK01000285">
    <property type="protein sequence ID" value="MPR29919.1"/>
    <property type="molecule type" value="Genomic_DNA"/>
</dbReference>
<dbReference type="PANTHER" id="PTHR43546:SF3">
    <property type="entry name" value="UPF0173 METAL-DEPENDENT HYDROLASE MJ1163"/>
    <property type="match status" value="1"/>
</dbReference>
<dbReference type="Proteomes" id="UP000403266">
    <property type="component" value="Unassembled WGS sequence"/>
</dbReference>
<evidence type="ECO:0000313" key="4">
    <source>
        <dbReference type="Proteomes" id="UP000403266"/>
    </source>
</evidence>
<dbReference type="SUPFAM" id="SSF56281">
    <property type="entry name" value="Metallo-hydrolase/oxidoreductase"/>
    <property type="match status" value="1"/>
</dbReference>
<organism evidence="3 4">
    <name type="scientific">Microvirga tunisiensis</name>
    <dbReference type="NCBI Taxonomy" id="2108360"/>
    <lineage>
        <taxon>Bacteria</taxon>
        <taxon>Pseudomonadati</taxon>
        <taxon>Pseudomonadota</taxon>
        <taxon>Alphaproteobacteria</taxon>
        <taxon>Hyphomicrobiales</taxon>
        <taxon>Methylobacteriaceae</taxon>
        <taxon>Microvirga</taxon>
    </lineage>
</organism>
<proteinExistence type="predicted"/>
<dbReference type="PANTHER" id="PTHR43546">
    <property type="entry name" value="UPF0173 METAL-DEPENDENT HYDROLASE MJ1163-RELATED"/>
    <property type="match status" value="1"/>
</dbReference>
<dbReference type="GO" id="GO:0016787">
    <property type="term" value="F:hydrolase activity"/>
    <property type="evidence" value="ECO:0007669"/>
    <property type="project" value="UniProtKB-KW"/>
</dbReference>
<dbReference type="CDD" id="cd06262">
    <property type="entry name" value="metallo-hydrolase-like_MBL-fold"/>
    <property type="match status" value="1"/>
</dbReference>
<dbReference type="AlphaFoldDB" id="A0A5N7MTX7"/>
<protein>
    <submittedName>
        <fullName evidence="3">MBL fold metallo-hydrolase</fullName>
    </submittedName>
</protein>
<name>A0A5N7MTX7_9HYPH</name>
<evidence type="ECO:0000313" key="3">
    <source>
        <dbReference type="EMBL" id="MPR29919.1"/>
    </source>
</evidence>